<dbReference type="SMART" id="SM00901">
    <property type="entry name" value="FRG"/>
    <property type="match status" value="1"/>
</dbReference>
<dbReference type="Pfam" id="PF12161">
    <property type="entry name" value="HsdM_N"/>
    <property type="match status" value="1"/>
</dbReference>
<name>A0A2N7CI32_VIBSP</name>
<keyword evidence="3" id="KW-0489">Methyltransferase</keyword>
<dbReference type="PANTHER" id="PTHR42933:SF1">
    <property type="entry name" value="SITE-SPECIFIC DNA-METHYLTRANSFERASE (ADENINE-SPECIFIC)"/>
    <property type="match status" value="1"/>
</dbReference>
<evidence type="ECO:0000259" key="8">
    <source>
        <dbReference type="SMART" id="SM00901"/>
    </source>
</evidence>
<dbReference type="InterPro" id="IPR003356">
    <property type="entry name" value="DNA_methylase_A-5"/>
</dbReference>
<comment type="caution">
    <text evidence="9">The sequence shown here is derived from an EMBL/GenBank/DDBJ whole genome shotgun (WGS) entry which is preliminary data.</text>
</comment>
<evidence type="ECO:0000313" key="9">
    <source>
        <dbReference type="EMBL" id="PMF27481.1"/>
    </source>
</evidence>
<evidence type="ECO:0000256" key="2">
    <source>
        <dbReference type="ARBA" id="ARBA00011900"/>
    </source>
</evidence>
<accession>A0A2N7CI32</accession>
<dbReference type="GO" id="GO:0009007">
    <property type="term" value="F:site-specific DNA-methyltransferase (adenine-specific) activity"/>
    <property type="evidence" value="ECO:0007669"/>
    <property type="project" value="UniProtKB-EC"/>
</dbReference>
<comment type="catalytic activity">
    <reaction evidence="7">
        <text>a 2'-deoxyadenosine in DNA + S-adenosyl-L-methionine = an N(6)-methyl-2'-deoxyadenosine in DNA + S-adenosyl-L-homocysteine + H(+)</text>
        <dbReference type="Rhea" id="RHEA:15197"/>
        <dbReference type="Rhea" id="RHEA-COMP:12418"/>
        <dbReference type="Rhea" id="RHEA-COMP:12419"/>
        <dbReference type="ChEBI" id="CHEBI:15378"/>
        <dbReference type="ChEBI" id="CHEBI:57856"/>
        <dbReference type="ChEBI" id="CHEBI:59789"/>
        <dbReference type="ChEBI" id="CHEBI:90615"/>
        <dbReference type="ChEBI" id="CHEBI:90616"/>
        <dbReference type="EC" id="2.1.1.72"/>
    </reaction>
</comment>
<reference evidence="10" key="1">
    <citation type="submission" date="2016-07" db="EMBL/GenBank/DDBJ databases">
        <title>Nontailed viruses are major unrecognized killers of bacteria in the ocean.</title>
        <authorList>
            <person name="Kauffman K."/>
            <person name="Hussain F."/>
            <person name="Yang J."/>
            <person name="Arevalo P."/>
            <person name="Brown J."/>
            <person name="Cutler M."/>
            <person name="Kelly L."/>
            <person name="Polz M.F."/>
        </authorList>
    </citation>
    <scope>NUCLEOTIDE SEQUENCE [LARGE SCALE GENOMIC DNA]</scope>
    <source>
        <strain evidence="10">10N.286.54.F3</strain>
    </source>
</reference>
<dbReference type="GO" id="GO:0032259">
    <property type="term" value="P:methylation"/>
    <property type="evidence" value="ECO:0007669"/>
    <property type="project" value="UniProtKB-KW"/>
</dbReference>
<dbReference type="Gene3D" id="3.40.50.150">
    <property type="entry name" value="Vaccinia Virus protein VP39"/>
    <property type="match status" value="1"/>
</dbReference>
<dbReference type="Pfam" id="PF08867">
    <property type="entry name" value="FRG"/>
    <property type="match status" value="1"/>
</dbReference>
<dbReference type="Gene3D" id="1.20.1260.30">
    <property type="match status" value="1"/>
</dbReference>
<dbReference type="GO" id="GO:0003677">
    <property type="term" value="F:DNA binding"/>
    <property type="evidence" value="ECO:0007669"/>
    <property type="project" value="InterPro"/>
</dbReference>
<dbReference type="InterPro" id="IPR002052">
    <property type="entry name" value="DNA_methylase_N6_adenine_CS"/>
</dbReference>
<dbReference type="Pfam" id="PF02384">
    <property type="entry name" value="N6_Mtase"/>
    <property type="match status" value="1"/>
</dbReference>
<keyword evidence="5" id="KW-0949">S-adenosyl-L-methionine</keyword>
<organism evidence="9 10">
    <name type="scientific">Vibrio splendidus</name>
    <dbReference type="NCBI Taxonomy" id="29497"/>
    <lineage>
        <taxon>Bacteria</taxon>
        <taxon>Pseudomonadati</taxon>
        <taxon>Pseudomonadota</taxon>
        <taxon>Gammaproteobacteria</taxon>
        <taxon>Vibrionales</taxon>
        <taxon>Vibrionaceae</taxon>
        <taxon>Vibrio</taxon>
    </lineage>
</organism>
<dbReference type="EMBL" id="MCSW01000089">
    <property type="protein sequence ID" value="PMF27481.1"/>
    <property type="molecule type" value="Genomic_DNA"/>
</dbReference>
<protein>
    <recommendedName>
        <fullName evidence="2">site-specific DNA-methyltransferase (adenine-specific)</fullName>
        <ecNumber evidence="2">2.1.1.72</ecNumber>
    </recommendedName>
</protein>
<dbReference type="GO" id="GO:0008170">
    <property type="term" value="F:N-methyltransferase activity"/>
    <property type="evidence" value="ECO:0007669"/>
    <property type="project" value="InterPro"/>
</dbReference>
<evidence type="ECO:0000256" key="4">
    <source>
        <dbReference type="ARBA" id="ARBA00022679"/>
    </source>
</evidence>
<evidence type="ECO:0000256" key="3">
    <source>
        <dbReference type="ARBA" id="ARBA00022603"/>
    </source>
</evidence>
<gene>
    <name evidence="9" type="ORF">BCV19_24915</name>
</gene>
<dbReference type="InterPro" id="IPR038333">
    <property type="entry name" value="T1MK-like_N_sf"/>
</dbReference>
<evidence type="ECO:0000256" key="7">
    <source>
        <dbReference type="ARBA" id="ARBA00047942"/>
    </source>
</evidence>
<dbReference type="InterPro" id="IPR051537">
    <property type="entry name" value="DNA_Adenine_Mtase"/>
</dbReference>
<dbReference type="AlphaFoldDB" id="A0A2N7CI32"/>
<proteinExistence type="inferred from homology"/>
<sequence>MVEPRQQELNKQLWNIANTLRGSMLADDFLGYLRGLIFYKYLSDKLNRYANELLLEDGIQFAQIDEVSEEGQEYLDAIKEEALNTLGYFFKPSGLFHVLAKAGANGEFILDVVHDVLYDIEQSTMGSGCVDDFKGLFEELDFTSNKLGKTADARNKLIAQVLERLDVIDFHLDNNEVDILGDTYEYLIGMLASSTGKKTGEFYTPQMVSKLLAKLVTLDNPDIESVYDPTCGSGSLLLRVAKETNNQNLKFYGQELNSNTYNLARMNMLIHGIPCSRFDIKNGDTLELPYHLNQRFDAVVANPPFSIPWSARESFQNDARFSESGLLAPKKAADFAFIQHMIYQLNETGTMAVVTTLGTLFRGGAEGEIRKYLVDEGLLDMVIGLPENLLSYTSIPTCVLVFRKNRNVDAPILFIDASQKVDKSKQMPTLSEDGLKSIIESAENRLEVEKFSTLIDREDIVAQDYNLNIPHYVDVVKRVTLESFEHYHSEVQKLNAEYTVYRGIKDSEFKLEPSIMRLGYSDENELIKAEKRLFKAFKQQALPHLEYTPKNDWEWLALAQHHGLPTRLLDWSKNPLIALYFAIEEETNSDSAIYVLIDRKDPVDIEKYDSPLDLKPHNDVRRYIPDNLTPRIIAQNGLFTAHTNLMAAYKSKQMIKFIIPNALRSDLKKQLSIYGINRFSIYPGLDGLSNHLKWLESKNLH</sequence>
<feature type="domain" description="FRG" evidence="8">
    <location>
        <begin position="495"/>
        <end position="594"/>
    </location>
</feature>
<dbReference type="Proteomes" id="UP000235405">
    <property type="component" value="Unassembled WGS sequence"/>
</dbReference>
<dbReference type="PRINTS" id="PR00507">
    <property type="entry name" value="N12N6MTFRASE"/>
</dbReference>
<evidence type="ECO:0000256" key="5">
    <source>
        <dbReference type="ARBA" id="ARBA00022691"/>
    </source>
</evidence>
<dbReference type="PROSITE" id="PS00092">
    <property type="entry name" value="N6_MTASE"/>
    <property type="match status" value="1"/>
</dbReference>
<comment type="similarity">
    <text evidence="1">Belongs to the N(4)/N(6)-methyltransferase family.</text>
</comment>
<keyword evidence="4" id="KW-0808">Transferase</keyword>
<evidence type="ECO:0000256" key="6">
    <source>
        <dbReference type="ARBA" id="ARBA00022747"/>
    </source>
</evidence>
<dbReference type="InterPro" id="IPR029063">
    <property type="entry name" value="SAM-dependent_MTases_sf"/>
</dbReference>
<dbReference type="EC" id="2.1.1.72" evidence="2"/>
<dbReference type="InterPro" id="IPR014966">
    <property type="entry name" value="FRG-dom"/>
</dbReference>
<dbReference type="InterPro" id="IPR004546">
    <property type="entry name" value="Restrct_endonuc_T1M"/>
</dbReference>
<dbReference type="PANTHER" id="PTHR42933">
    <property type="entry name" value="SLR6095 PROTEIN"/>
    <property type="match status" value="1"/>
</dbReference>
<dbReference type="CDD" id="cd02440">
    <property type="entry name" value="AdoMet_MTases"/>
    <property type="match status" value="1"/>
</dbReference>
<dbReference type="SUPFAM" id="SSF53335">
    <property type="entry name" value="S-adenosyl-L-methionine-dependent methyltransferases"/>
    <property type="match status" value="1"/>
</dbReference>
<dbReference type="NCBIfam" id="TIGR00497">
    <property type="entry name" value="hsdM"/>
    <property type="match status" value="1"/>
</dbReference>
<evidence type="ECO:0000256" key="1">
    <source>
        <dbReference type="ARBA" id="ARBA00006594"/>
    </source>
</evidence>
<evidence type="ECO:0000313" key="10">
    <source>
        <dbReference type="Proteomes" id="UP000235405"/>
    </source>
</evidence>
<dbReference type="InterPro" id="IPR022749">
    <property type="entry name" value="D12N6_MeTrfase_N"/>
</dbReference>
<keyword evidence="6" id="KW-0680">Restriction system</keyword>
<dbReference type="GO" id="GO:0009307">
    <property type="term" value="P:DNA restriction-modification system"/>
    <property type="evidence" value="ECO:0007669"/>
    <property type="project" value="UniProtKB-KW"/>
</dbReference>